<proteinExistence type="predicted"/>
<reference evidence="1 2" key="1">
    <citation type="submission" date="2020-12" db="EMBL/GenBank/DDBJ databases">
        <title>Pseudomonas schmalbachii sp. nov. isolated from millipede gut.</title>
        <authorList>
            <person name="Shelomi M."/>
        </authorList>
    </citation>
    <scope>NUCLEOTIDE SEQUENCE [LARGE SCALE GENOMIC DNA]</scope>
    <source>
        <strain evidence="1 2">Milli4</strain>
    </source>
</reference>
<dbReference type="RefSeq" id="WP_208314467.1">
    <property type="nucleotide sequence ID" value="NZ_JAELYA010000005.1"/>
</dbReference>
<keyword evidence="2" id="KW-1185">Reference proteome</keyword>
<accession>A0ABS3TRV4</accession>
<dbReference type="EMBL" id="JAELYA010000005">
    <property type="protein sequence ID" value="MBO3276378.1"/>
    <property type="molecule type" value="Genomic_DNA"/>
</dbReference>
<protein>
    <recommendedName>
        <fullName evidence="3">Lipoprotein</fullName>
    </recommendedName>
</protein>
<evidence type="ECO:0008006" key="3">
    <source>
        <dbReference type="Google" id="ProtNLM"/>
    </source>
</evidence>
<evidence type="ECO:0000313" key="1">
    <source>
        <dbReference type="EMBL" id="MBO3276378.1"/>
    </source>
</evidence>
<dbReference type="Proteomes" id="UP000669060">
    <property type="component" value="Unassembled WGS sequence"/>
</dbReference>
<evidence type="ECO:0000313" key="2">
    <source>
        <dbReference type="Proteomes" id="UP000669060"/>
    </source>
</evidence>
<comment type="caution">
    <text evidence="1">The sequence shown here is derived from an EMBL/GenBank/DDBJ whole genome shotgun (WGS) entry which is preliminary data.</text>
</comment>
<dbReference type="PROSITE" id="PS51257">
    <property type="entry name" value="PROKAR_LIPOPROTEIN"/>
    <property type="match status" value="1"/>
</dbReference>
<gene>
    <name evidence="1" type="ORF">JFY56_14175</name>
</gene>
<name>A0ABS3TRV4_9PSED</name>
<sequence>MRPSRFVLYSLLPLFAACQVWTPKSADLQSATRQQGEITRQGNTLLFTPCNEQRRFSIEDSGNTGIAREAANLFRDGGKVLFADMRGTFSGSSASGTDGKLGVDKLFRLQREGFGCDDPNFKRLIVRAGGNEPGWSVMVNSQGLLVQRPGQPQLALPYVVESLPDGSSSYSSEADGEKLELWVAPAHCVNDMSGTLSNLSATLHLQGQVMRGCAYPGAASGD</sequence>
<organism evidence="1 2">
    <name type="scientific">Pseudomonas schmalbachii</name>
    <dbReference type="NCBI Taxonomy" id="2816993"/>
    <lineage>
        <taxon>Bacteria</taxon>
        <taxon>Pseudomonadati</taxon>
        <taxon>Pseudomonadota</taxon>
        <taxon>Gammaproteobacteria</taxon>
        <taxon>Pseudomonadales</taxon>
        <taxon>Pseudomonadaceae</taxon>
        <taxon>Pseudomonas</taxon>
    </lineage>
</organism>